<sequence length="271" mass="28796">MTCSSARTSWIGAWTPWRRIRRSPWRAAGVPLRRPAARRAADAPARAAGHRAGAPMAQGILHPGLGNSASFEAMSVFTDSANAMVALHVFVVWKYHHPRVFLRDALMARHVTRIALERPPPREDPTASLPGPVPDFNAPCSPGPPGGPAAGAAAAPAPLLAGAGAEPLAVLVETGPWARRLELRRPAPPGPAAGPEGGGAAPEGQRPTPFGQLLQVGVLHVDRLGGETLDPAALRELLGGDLQIAKDRGRWKWTCSPPGRRTWTRKGWRRS</sequence>
<feature type="region of interest" description="Disordered" evidence="1">
    <location>
        <begin position="117"/>
        <end position="154"/>
    </location>
</feature>
<dbReference type="EMBL" id="CAUYUJ010016891">
    <property type="protein sequence ID" value="CAK0869826.1"/>
    <property type="molecule type" value="Genomic_DNA"/>
</dbReference>
<evidence type="ECO:0000313" key="3">
    <source>
        <dbReference type="Proteomes" id="UP001189429"/>
    </source>
</evidence>
<name>A0ABN9VD10_9DINO</name>
<organism evidence="2 3">
    <name type="scientific">Prorocentrum cordatum</name>
    <dbReference type="NCBI Taxonomy" id="2364126"/>
    <lineage>
        <taxon>Eukaryota</taxon>
        <taxon>Sar</taxon>
        <taxon>Alveolata</taxon>
        <taxon>Dinophyceae</taxon>
        <taxon>Prorocentrales</taxon>
        <taxon>Prorocentraceae</taxon>
        <taxon>Prorocentrum</taxon>
    </lineage>
</organism>
<dbReference type="Proteomes" id="UP001189429">
    <property type="component" value="Unassembled WGS sequence"/>
</dbReference>
<keyword evidence="3" id="KW-1185">Reference proteome</keyword>
<reference evidence="2" key="1">
    <citation type="submission" date="2023-10" db="EMBL/GenBank/DDBJ databases">
        <authorList>
            <person name="Chen Y."/>
            <person name="Shah S."/>
            <person name="Dougan E. K."/>
            <person name="Thang M."/>
            <person name="Chan C."/>
        </authorList>
    </citation>
    <scope>NUCLEOTIDE SEQUENCE [LARGE SCALE GENOMIC DNA]</scope>
</reference>
<evidence type="ECO:0000313" key="2">
    <source>
        <dbReference type="EMBL" id="CAK0869826.1"/>
    </source>
</evidence>
<protein>
    <submittedName>
        <fullName evidence="2">Uncharacterized protein</fullName>
    </submittedName>
</protein>
<accession>A0ABN9VD10</accession>
<comment type="caution">
    <text evidence="2">The sequence shown here is derived from an EMBL/GenBank/DDBJ whole genome shotgun (WGS) entry which is preliminary data.</text>
</comment>
<proteinExistence type="predicted"/>
<feature type="region of interest" description="Disordered" evidence="1">
    <location>
        <begin position="183"/>
        <end position="210"/>
    </location>
</feature>
<evidence type="ECO:0000256" key="1">
    <source>
        <dbReference type="SAM" id="MobiDB-lite"/>
    </source>
</evidence>
<gene>
    <name evidence="2" type="ORF">PCOR1329_LOCUS56071</name>
</gene>